<comment type="caution">
    <text evidence="1">The sequence shown here is derived from an EMBL/GenBank/DDBJ whole genome shotgun (WGS) entry which is preliminary data.</text>
</comment>
<dbReference type="Pfam" id="PF03087">
    <property type="entry name" value="BPS1"/>
    <property type="match status" value="1"/>
</dbReference>
<name>A0AAD9XDD1_9ROSI</name>
<keyword evidence="2" id="KW-1185">Reference proteome</keyword>
<proteinExistence type="predicted"/>
<dbReference type="PANTHER" id="PTHR33070">
    <property type="entry name" value="OS06G0725500 PROTEIN"/>
    <property type="match status" value="1"/>
</dbReference>
<dbReference type="GO" id="GO:0048364">
    <property type="term" value="P:root development"/>
    <property type="evidence" value="ECO:0007669"/>
    <property type="project" value="InterPro"/>
</dbReference>
<organism evidence="1 2">
    <name type="scientific">Dipteronia dyeriana</name>
    <dbReference type="NCBI Taxonomy" id="168575"/>
    <lineage>
        <taxon>Eukaryota</taxon>
        <taxon>Viridiplantae</taxon>
        <taxon>Streptophyta</taxon>
        <taxon>Embryophyta</taxon>
        <taxon>Tracheophyta</taxon>
        <taxon>Spermatophyta</taxon>
        <taxon>Magnoliopsida</taxon>
        <taxon>eudicotyledons</taxon>
        <taxon>Gunneridae</taxon>
        <taxon>Pentapetalae</taxon>
        <taxon>rosids</taxon>
        <taxon>malvids</taxon>
        <taxon>Sapindales</taxon>
        <taxon>Sapindaceae</taxon>
        <taxon>Hippocastanoideae</taxon>
        <taxon>Acereae</taxon>
        <taxon>Dipteronia</taxon>
    </lineage>
</organism>
<evidence type="ECO:0008006" key="3">
    <source>
        <dbReference type="Google" id="ProtNLM"/>
    </source>
</evidence>
<protein>
    <recommendedName>
        <fullName evidence="3">DUF241 domain protein</fullName>
    </recommendedName>
</protein>
<dbReference type="Proteomes" id="UP001280121">
    <property type="component" value="Unassembled WGS sequence"/>
</dbReference>
<evidence type="ECO:0000313" key="1">
    <source>
        <dbReference type="EMBL" id="KAK2656888.1"/>
    </source>
</evidence>
<accession>A0AAD9XDD1</accession>
<dbReference type="EMBL" id="JANJYI010000003">
    <property type="protein sequence ID" value="KAK2656888.1"/>
    <property type="molecule type" value="Genomic_DNA"/>
</dbReference>
<dbReference type="GO" id="GO:0048367">
    <property type="term" value="P:shoot system development"/>
    <property type="evidence" value="ECO:0007669"/>
    <property type="project" value="InterPro"/>
</dbReference>
<reference evidence="1" key="1">
    <citation type="journal article" date="2023" name="Plant J.">
        <title>Genome sequences and population genomics provide insights into the demographic history, inbreeding, and mutation load of two 'living fossil' tree species of Dipteronia.</title>
        <authorList>
            <person name="Feng Y."/>
            <person name="Comes H.P."/>
            <person name="Chen J."/>
            <person name="Zhu S."/>
            <person name="Lu R."/>
            <person name="Zhang X."/>
            <person name="Li P."/>
            <person name="Qiu J."/>
            <person name="Olsen K.M."/>
            <person name="Qiu Y."/>
        </authorList>
    </citation>
    <scope>NUCLEOTIDE SEQUENCE</scope>
    <source>
        <strain evidence="1">KIB01</strain>
    </source>
</reference>
<dbReference type="AlphaFoldDB" id="A0AAD9XDD1"/>
<gene>
    <name evidence="1" type="ORF">Ddye_009940</name>
</gene>
<sequence>MAGKSGSQTMQVHSRSISLPARLNPNFVHIEAELNKFKTWELSSSSSSSASTVIPSGFKSIQAGLISLVELYNSIEEILIHSPATQQALHKHKHVKLVEAALDRSVGLLDACGNTRELISNMKDQLQELQSALRRRVGLGGDYSSMECKIHAYTSFRKKSKIDIAKCIRELKRMDSNIIESFNSIVDSDHEQMLMVNNVLRESSAITISIFRSILLFLSMPVMKTKPSSSSGWSLIRKLIPSASSDQQIFNEVGSVDIALCNLHRKIQKSDAKIDVQMAFRRLEILDATTKDLETRLDCLFRRLIQNRVTLLNIRTC</sequence>
<evidence type="ECO:0000313" key="2">
    <source>
        <dbReference type="Proteomes" id="UP001280121"/>
    </source>
</evidence>
<dbReference type="InterPro" id="IPR004320">
    <property type="entry name" value="BPS1_pln"/>
</dbReference>
<dbReference type="PANTHER" id="PTHR33070:SF120">
    <property type="entry name" value="EXPRESSED PROTEIN"/>
    <property type="match status" value="1"/>
</dbReference>